<protein>
    <recommendedName>
        <fullName evidence="2">PEP-CTERM protein-sorting domain-containing protein</fullName>
    </recommendedName>
</protein>
<dbReference type="EMBL" id="BARS01035748">
    <property type="protein sequence ID" value="GAG22070.1"/>
    <property type="molecule type" value="Genomic_DNA"/>
</dbReference>
<evidence type="ECO:0000313" key="1">
    <source>
        <dbReference type="EMBL" id="GAG22070.1"/>
    </source>
</evidence>
<accession>X0VUY4</accession>
<sequence length="115" mass="12302">DSSCSSQVSPSWIDVTATSNGVLLSDLISGLTADNLYRWRARVLYAPFGVTEAGITPPPNPAHGPWRRVSAQAVEADVRTVPEPEGAVLLVSGAVLLALIGRRRIRLEADRKAAR</sequence>
<organism evidence="1">
    <name type="scientific">marine sediment metagenome</name>
    <dbReference type="NCBI Taxonomy" id="412755"/>
    <lineage>
        <taxon>unclassified sequences</taxon>
        <taxon>metagenomes</taxon>
        <taxon>ecological metagenomes</taxon>
    </lineage>
</organism>
<reference evidence="1" key="1">
    <citation type="journal article" date="2014" name="Front. Microbiol.">
        <title>High frequency of phylogenetically diverse reductive dehalogenase-homologous genes in deep subseafloor sedimentary metagenomes.</title>
        <authorList>
            <person name="Kawai M."/>
            <person name="Futagami T."/>
            <person name="Toyoda A."/>
            <person name="Takaki Y."/>
            <person name="Nishi S."/>
            <person name="Hori S."/>
            <person name="Arai W."/>
            <person name="Tsubouchi T."/>
            <person name="Morono Y."/>
            <person name="Uchiyama I."/>
            <person name="Ito T."/>
            <person name="Fujiyama A."/>
            <person name="Inagaki F."/>
            <person name="Takami H."/>
        </authorList>
    </citation>
    <scope>NUCLEOTIDE SEQUENCE</scope>
    <source>
        <strain evidence="1">Expedition CK06-06</strain>
    </source>
</reference>
<dbReference type="AlphaFoldDB" id="X0VUY4"/>
<evidence type="ECO:0008006" key="2">
    <source>
        <dbReference type="Google" id="ProtNLM"/>
    </source>
</evidence>
<comment type="caution">
    <text evidence="1">The sequence shown here is derived from an EMBL/GenBank/DDBJ whole genome shotgun (WGS) entry which is preliminary data.</text>
</comment>
<gene>
    <name evidence="1" type="ORF">S01H1_55044</name>
</gene>
<name>X0VUY4_9ZZZZ</name>
<proteinExistence type="predicted"/>
<feature type="non-terminal residue" evidence="1">
    <location>
        <position position="1"/>
    </location>
</feature>